<accession>A0A9Q0KLV3</accession>
<dbReference type="GO" id="GO:0005874">
    <property type="term" value="C:microtubule"/>
    <property type="evidence" value="ECO:0007669"/>
    <property type="project" value="UniProtKB-KW"/>
</dbReference>
<reference evidence="10" key="1">
    <citation type="journal article" date="2023" name="Plant J.">
        <title>The genome of the king protea, Protea cynaroides.</title>
        <authorList>
            <person name="Chang J."/>
            <person name="Duong T.A."/>
            <person name="Schoeman C."/>
            <person name="Ma X."/>
            <person name="Roodt D."/>
            <person name="Barker N."/>
            <person name="Li Z."/>
            <person name="Van de Peer Y."/>
            <person name="Mizrachi E."/>
        </authorList>
    </citation>
    <scope>NUCLEOTIDE SEQUENCE</scope>
    <source>
        <tissue evidence="10">Young leaves</tissue>
    </source>
</reference>
<evidence type="ECO:0000313" key="10">
    <source>
        <dbReference type="EMBL" id="KAJ4973013.1"/>
    </source>
</evidence>
<dbReference type="InterPro" id="IPR044216">
    <property type="entry name" value="WDL7"/>
</dbReference>
<evidence type="ECO:0008006" key="12">
    <source>
        <dbReference type="Google" id="ProtNLM"/>
    </source>
</evidence>
<feature type="region of interest" description="Disordered" evidence="7">
    <location>
        <begin position="694"/>
        <end position="760"/>
    </location>
</feature>
<keyword evidence="4" id="KW-0493">Microtubule</keyword>
<evidence type="ECO:0000256" key="5">
    <source>
        <dbReference type="ARBA" id="ARBA00023212"/>
    </source>
</evidence>
<feature type="compositionally biased region" description="Polar residues" evidence="7">
    <location>
        <begin position="872"/>
        <end position="890"/>
    </location>
</feature>
<evidence type="ECO:0000256" key="7">
    <source>
        <dbReference type="SAM" id="MobiDB-lite"/>
    </source>
</evidence>
<feature type="compositionally biased region" description="Basic and acidic residues" evidence="7">
    <location>
        <begin position="1005"/>
        <end position="1018"/>
    </location>
</feature>
<dbReference type="InterPro" id="IPR056508">
    <property type="entry name" value="HPAT-like"/>
</dbReference>
<feature type="compositionally biased region" description="Basic and acidic residues" evidence="7">
    <location>
        <begin position="902"/>
        <end position="913"/>
    </location>
</feature>
<dbReference type="PANTHER" id="PTHR47067">
    <property type="entry name" value="TPX2 (TARGETING PROTEIN FOR XKLP2) PROTEIN FAMILY-RELATED"/>
    <property type="match status" value="1"/>
</dbReference>
<keyword evidence="5" id="KW-0206">Cytoskeleton</keyword>
<evidence type="ECO:0000259" key="9">
    <source>
        <dbReference type="Pfam" id="PF23452"/>
    </source>
</evidence>
<evidence type="ECO:0000256" key="2">
    <source>
        <dbReference type="ARBA" id="ARBA00005885"/>
    </source>
</evidence>
<comment type="similarity">
    <text evidence="2">Belongs to the TPX2 family.</text>
</comment>
<feature type="region of interest" description="Disordered" evidence="7">
    <location>
        <begin position="636"/>
        <end position="676"/>
    </location>
</feature>
<evidence type="ECO:0000256" key="1">
    <source>
        <dbReference type="ARBA" id="ARBA00004245"/>
    </source>
</evidence>
<sequence length="1080" mass="119661">MHSFHLSGQPGNITRLLSCTEEDLKRYTGHDLAPTHYVPSMSRHPLTGDWYPAINKPAVVLHWLNHAKIDAEFVVILDADMIIRGSITPWEFKDARGCPVSTPYDYLIGCHNELAKLHIRNPDACDKVGGVIIMHIDDLRKFALLWLHKSEEVRADKAHYGKNITGDIYESGWISEMYGYSFGAAELNLRRLISSEILIYPGVGNWSFDKANWKNVDVVNKCWAKFPDPPDPTSLDSTDENILQRDLLSIECARTLNEALHLHHQRRNCSTSIIETTRKLEATKETMLPRKVWMTIGTLNEVGSSKVHSDPNVVDHTFSSYIVWMVGLWGFSTLGFLAVMSLVLSGRKGEGARRAFFEAFTFQGEARRREGIKNSKNSVSARFLFFQGMGESACLMQTFSQASDTSHETREGNPMHALTESVSFGRFLSESLAWEKWSSFSHNRYLEDVEKYSRPGSVAQKKAYFEAHYKKIAAKKEAAALLEQEKEPASDTPQPETHDGDQNNNALVSHLAECDGYVAIDESRQATASLIEEGFITDRSRCNSNVEMDHLVTNKVEVADPVKEDQVLEKNSLVTEPSNLLADVGNHGMFTEVEPSGTTTHMDQTHSEENVASSQDTLTSATKAKPLVSSLKLSAFSRESTLSSSPAKSTATIRFPKENIATPNSRKSARDSVQKKCLTPKSLHMSINFAANQETPVSATKKKPAISSSKPSAYRRVSDLKSSTANSTTPVNSRKENNSTPNSTKSARDPGNKKCSRANSPHMSINLAANQDTLASATTTKPLVSSSKPSLYSRASKLPSSPAKSTIPVHSRKENSATPNSKKPAGDLVHKKCSMPKSLHMLINLTPSDAGEINKKSSVTQKIADSRGPGSLYTSKHCPTSLRTPTTASVNDLPKNPSATSRSEKRSTRTKLDRTAFGSIKEGAKWKSMSMDRLSACGDITRSSTLSSPFSFRTDERAANRKEKLKNKYNAEGAQNVQLQIKSKEKAESELKKNIGFKAKPMPDFYRETESRKNEFKKIPLTQPRSPKLGRKPISNAARDPSSLPPRRPAVKNDYPKSVIEKNNQMPTHSITALPKYPAQ</sequence>
<evidence type="ECO:0000256" key="4">
    <source>
        <dbReference type="ARBA" id="ARBA00022701"/>
    </source>
</evidence>
<feature type="region of interest" description="Disordered" evidence="7">
    <location>
        <begin position="861"/>
        <end position="913"/>
    </location>
</feature>
<feature type="region of interest" description="Disordered" evidence="7">
    <location>
        <begin position="482"/>
        <end position="504"/>
    </location>
</feature>
<dbReference type="OrthoDB" id="621651at2759"/>
<dbReference type="PANTHER" id="PTHR47067:SF7">
    <property type="entry name" value="TPX2 (TARGETING PROTEIN FOR XKLP2) PROTEIN FAMILY"/>
    <property type="match status" value="1"/>
</dbReference>
<protein>
    <recommendedName>
        <fullName evidence="12">TPX2 C-terminal domain-containing protein</fullName>
    </recommendedName>
</protein>
<feature type="compositionally biased region" description="Polar residues" evidence="7">
    <location>
        <begin position="779"/>
        <end position="790"/>
    </location>
</feature>
<feature type="compositionally biased region" description="Polar residues" evidence="7">
    <location>
        <begin position="637"/>
        <end position="652"/>
    </location>
</feature>
<keyword evidence="11" id="KW-1185">Reference proteome</keyword>
<dbReference type="Pfam" id="PF06886">
    <property type="entry name" value="TPX2"/>
    <property type="match status" value="1"/>
</dbReference>
<proteinExistence type="inferred from homology"/>
<feature type="coiled-coil region" evidence="6">
    <location>
        <begin position="962"/>
        <end position="994"/>
    </location>
</feature>
<feature type="domain" description="TPX2 C-terminal" evidence="8">
    <location>
        <begin position="950"/>
        <end position="1022"/>
    </location>
</feature>
<feature type="compositionally biased region" description="Polar residues" evidence="7">
    <location>
        <begin position="720"/>
        <end position="745"/>
    </location>
</feature>
<evidence type="ECO:0000256" key="6">
    <source>
        <dbReference type="SAM" id="Coils"/>
    </source>
</evidence>
<keyword evidence="3" id="KW-0963">Cytoplasm</keyword>
<name>A0A9Q0KLV3_9MAGN</name>
<feature type="compositionally biased region" description="Polar residues" evidence="7">
    <location>
        <begin position="1061"/>
        <end position="1071"/>
    </location>
</feature>
<evidence type="ECO:0000313" key="11">
    <source>
        <dbReference type="Proteomes" id="UP001141806"/>
    </source>
</evidence>
<feature type="region of interest" description="Disordered" evidence="7">
    <location>
        <begin position="1003"/>
        <end position="1080"/>
    </location>
</feature>
<dbReference type="EMBL" id="JAMYWD010000004">
    <property type="protein sequence ID" value="KAJ4973013.1"/>
    <property type="molecule type" value="Genomic_DNA"/>
</dbReference>
<comment type="subcellular location">
    <subcellularLocation>
        <location evidence="1">Cytoplasm</location>
        <location evidence="1">Cytoskeleton</location>
    </subcellularLocation>
</comment>
<feature type="domain" description="Hydroxyproline O-arabinosyltransferase-like" evidence="9">
    <location>
        <begin position="9"/>
        <end position="203"/>
    </location>
</feature>
<organism evidence="10 11">
    <name type="scientific">Protea cynaroides</name>
    <dbReference type="NCBI Taxonomy" id="273540"/>
    <lineage>
        <taxon>Eukaryota</taxon>
        <taxon>Viridiplantae</taxon>
        <taxon>Streptophyta</taxon>
        <taxon>Embryophyta</taxon>
        <taxon>Tracheophyta</taxon>
        <taxon>Spermatophyta</taxon>
        <taxon>Magnoliopsida</taxon>
        <taxon>Proteales</taxon>
        <taxon>Proteaceae</taxon>
        <taxon>Protea</taxon>
    </lineage>
</organism>
<keyword evidence="6" id="KW-0175">Coiled coil</keyword>
<evidence type="ECO:0000259" key="8">
    <source>
        <dbReference type="Pfam" id="PF06886"/>
    </source>
</evidence>
<evidence type="ECO:0000256" key="3">
    <source>
        <dbReference type="ARBA" id="ARBA00022490"/>
    </source>
</evidence>
<gene>
    <name evidence="10" type="ORF">NE237_006187</name>
</gene>
<comment type="caution">
    <text evidence="10">The sequence shown here is derived from an EMBL/GenBank/DDBJ whole genome shotgun (WGS) entry which is preliminary data.</text>
</comment>
<feature type="region of interest" description="Disordered" evidence="7">
    <location>
        <begin position="779"/>
        <end position="829"/>
    </location>
</feature>
<dbReference type="InterPro" id="IPR027329">
    <property type="entry name" value="TPX2_C"/>
</dbReference>
<dbReference type="Pfam" id="PF23452">
    <property type="entry name" value="HPAT"/>
    <property type="match status" value="1"/>
</dbReference>
<dbReference type="AlphaFoldDB" id="A0A9Q0KLV3"/>
<dbReference type="Proteomes" id="UP001141806">
    <property type="component" value="Unassembled WGS sequence"/>
</dbReference>